<dbReference type="InterPro" id="IPR016035">
    <property type="entry name" value="Acyl_Trfase/lysoPLipase"/>
</dbReference>
<feature type="active site" evidence="5">
    <location>
        <position position="205"/>
    </location>
</feature>
<dbReference type="InterPro" id="IPR024925">
    <property type="entry name" value="Malonyl_CoA-ACP_transAc"/>
</dbReference>
<proteinExistence type="inferred from homology"/>
<evidence type="ECO:0000259" key="6">
    <source>
        <dbReference type="SMART" id="SM00827"/>
    </source>
</evidence>
<protein>
    <recommendedName>
        <fullName evidence="4">Malonyl CoA-acyl carrier protein transacylase</fullName>
        <ecNumber evidence="4">2.3.1.39</ecNumber>
    </recommendedName>
</protein>
<evidence type="ECO:0000313" key="8">
    <source>
        <dbReference type="Proteomes" id="UP000630936"/>
    </source>
</evidence>
<evidence type="ECO:0000313" key="7">
    <source>
        <dbReference type="EMBL" id="GGZ35837.1"/>
    </source>
</evidence>
<dbReference type="EMBL" id="BMWG01000008">
    <property type="protein sequence ID" value="GGZ35837.1"/>
    <property type="molecule type" value="Genomic_DNA"/>
</dbReference>
<dbReference type="PIRSF" id="PIRSF000446">
    <property type="entry name" value="Mct"/>
    <property type="match status" value="1"/>
</dbReference>
<sequence>MSTEAPRVGLLFPGQGAQRPGMGGAWRDCASWDLVAAVSEISGTDVAELLLTADEQTLRRTDLAQLAIFTTSLMAYREAVALGVLGEVVAYAGHSLGEYVALTASGALPYEDAVRLVAARGRGMREAAGARPGTMAVLLGVELAAVEEETAAIRADGGPGVWVANLNCPGQVVCSGVPEGLERLSARIAVPGVKVIAIPVGGAFHSPLMGPAADDLAKALTEARFAAEHGTVIANVDARPYTKDADWADLMTRQLTSPVRWEESVRTLTGELGCARLLELGPGTTLTSLMRRIDKSVGAAALNSASAVAALA</sequence>
<dbReference type="Gene3D" id="3.30.70.250">
    <property type="entry name" value="Malonyl-CoA ACP transacylase, ACP-binding"/>
    <property type="match status" value="1"/>
</dbReference>
<dbReference type="GO" id="GO:0004314">
    <property type="term" value="F:[acyl-carrier-protein] S-malonyltransferase activity"/>
    <property type="evidence" value="ECO:0007669"/>
    <property type="project" value="UniProtKB-EC"/>
</dbReference>
<evidence type="ECO:0000256" key="2">
    <source>
        <dbReference type="ARBA" id="ARBA00023315"/>
    </source>
</evidence>
<keyword evidence="1 4" id="KW-0808">Transferase</keyword>
<dbReference type="InterPro" id="IPR001227">
    <property type="entry name" value="Ac_transferase_dom_sf"/>
</dbReference>
<dbReference type="PANTHER" id="PTHR42681">
    <property type="entry name" value="MALONYL-COA-ACYL CARRIER PROTEIN TRANSACYLASE, MITOCHONDRIAL"/>
    <property type="match status" value="1"/>
</dbReference>
<dbReference type="GO" id="GO:0006633">
    <property type="term" value="P:fatty acid biosynthetic process"/>
    <property type="evidence" value="ECO:0007669"/>
    <property type="project" value="TreeGrafter"/>
</dbReference>
<comment type="caution">
    <text evidence="7">The sequence shown here is derived from an EMBL/GenBank/DDBJ whole genome shotgun (WGS) entry which is preliminary data.</text>
</comment>
<name>A0A918Q798_9ACTN</name>
<dbReference type="SUPFAM" id="SSF52151">
    <property type="entry name" value="FabD/lysophospholipase-like"/>
    <property type="match status" value="1"/>
</dbReference>
<accession>A0A918Q798</accession>
<dbReference type="InterPro" id="IPR050858">
    <property type="entry name" value="Mal-CoA-ACP_Trans/PKS_FabD"/>
</dbReference>
<evidence type="ECO:0000256" key="5">
    <source>
        <dbReference type="PIRSR" id="PIRSR000446-1"/>
    </source>
</evidence>
<evidence type="ECO:0000256" key="1">
    <source>
        <dbReference type="ARBA" id="ARBA00022679"/>
    </source>
</evidence>
<feature type="active site" evidence="5">
    <location>
        <position position="95"/>
    </location>
</feature>
<organism evidence="7 8">
    <name type="scientific">Streptomyces inusitatus</name>
    <dbReference type="NCBI Taxonomy" id="68221"/>
    <lineage>
        <taxon>Bacteria</taxon>
        <taxon>Bacillati</taxon>
        <taxon>Actinomycetota</taxon>
        <taxon>Actinomycetes</taxon>
        <taxon>Kitasatosporales</taxon>
        <taxon>Streptomycetaceae</taxon>
        <taxon>Streptomyces</taxon>
    </lineage>
</organism>
<dbReference type="Proteomes" id="UP000630936">
    <property type="component" value="Unassembled WGS sequence"/>
</dbReference>
<dbReference type="GO" id="GO:0005829">
    <property type="term" value="C:cytosol"/>
    <property type="evidence" value="ECO:0007669"/>
    <property type="project" value="TreeGrafter"/>
</dbReference>
<dbReference type="PANTHER" id="PTHR42681:SF1">
    <property type="entry name" value="MALONYL-COA-ACYL CARRIER PROTEIN TRANSACYLASE, MITOCHONDRIAL"/>
    <property type="match status" value="1"/>
</dbReference>
<comment type="catalytic activity">
    <reaction evidence="3 4">
        <text>holo-[ACP] + malonyl-CoA = malonyl-[ACP] + CoA</text>
        <dbReference type="Rhea" id="RHEA:41792"/>
        <dbReference type="Rhea" id="RHEA-COMP:9623"/>
        <dbReference type="Rhea" id="RHEA-COMP:9685"/>
        <dbReference type="ChEBI" id="CHEBI:57287"/>
        <dbReference type="ChEBI" id="CHEBI:57384"/>
        <dbReference type="ChEBI" id="CHEBI:64479"/>
        <dbReference type="ChEBI" id="CHEBI:78449"/>
        <dbReference type="EC" id="2.3.1.39"/>
    </reaction>
</comment>
<dbReference type="Pfam" id="PF00698">
    <property type="entry name" value="Acyl_transf_1"/>
    <property type="match status" value="1"/>
</dbReference>
<dbReference type="InterPro" id="IPR016036">
    <property type="entry name" value="Malonyl_transacylase_ACP-bd"/>
</dbReference>
<dbReference type="RefSeq" id="WP_190123803.1">
    <property type="nucleotide sequence ID" value="NZ_BMWG01000008.1"/>
</dbReference>
<evidence type="ECO:0000256" key="4">
    <source>
        <dbReference type="PIRNR" id="PIRNR000446"/>
    </source>
</evidence>
<dbReference type="SMART" id="SM00827">
    <property type="entry name" value="PKS_AT"/>
    <property type="match status" value="1"/>
</dbReference>
<reference evidence="7" key="1">
    <citation type="journal article" date="2014" name="Int. J. Syst. Evol. Microbiol.">
        <title>Complete genome sequence of Corynebacterium casei LMG S-19264T (=DSM 44701T), isolated from a smear-ripened cheese.</title>
        <authorList>
            <consortium name="US DOE Joint Genome Institute (JGI-PGF)"/>
            <person name="Walter F."/>
            <person name="Albersmeier A."/>
            <person name="Kalinowski J."/>
            <person name="Ruckert C."/>
        </authorList>
    </citation>
    <scope>NUCLEOTIDE SEQUENCE</scope>
    <source>
        <strain evidence="7">JCM 4988</strain>
    </source>
</reference>
<dbReference type="SUPFAM" id="SSF55048">
    <property type="entry name" value="Probable ACP-binding domain of malonyl-CoA ACP transacylase"/>
    <property type="match status" value="1"/>
</dbReference>
<dbReference type="InterPro" id="IPR014043">
    <property type="entry name" value="Acyl_transferase_dom"/>
</dbReference>
<reference evidence="7" key="2">
    <citation type="submission" date="2020-09" db="EMBL/GenBank/DDBJ databases">
        <authorList>
            <person name="Sun Q."/>
            <person name="Ohkuma M."/>
        </authorList>
    </citation>
    <scope>NUCLEOTIDE SEQUENCE</scope>
    <source>
        <strain evidence="7">JCM 4988</strain>
    </source>
</reference>
<gene>
    <name evidence="7" type="ORF">GCM10010387_32550</name>
</gene>
<keyword evidence="8" id="KW-1185">Reference proteome</keyword>
<dbReference type="AlphaFoldDB" id="A0A918Q798"/>
<feature type="domain" description="Malonyl-CoA:ACP transacylase (MAT)" evidence="6">
    <location>
        <begin position="11"/>
        <end position="312"/>
    </location>
</feature>
<dbReference type="EC" id="2.3.1.39" evidence="4"/>
<comment type="similarity">
    <text evidence="4">Belongs to the fabD family.</text>
</comment>
<keyword evidence="2 4" id="KW-0012">Acyltransferase</keyword>
<evidence type="ECO:0000256" key="3">
    <source>
        <dbReference type="ARBA" id="ARBA00048462"/>
    </source>
</evidence>
<dbReference type="Gene3D" id="3.40.366.10">
    <property type="entry name" value="Malonyl-Coenzyme A Acyl Carrier Protein, domain 2"/>
    <property type="match status" value="1"/>
</dbReference>